<sequence length="302" mass="31337">MSTTYLKLALTAFFWGLMFHLAKYTVAFMSPLAIGGWRFLSAGLLLAPLVYWREGLDWTGLRRNVLPLLAMAAVGICGFNIALFYGLHWTSPVNGALIIALSPALTVLLSALLNRDAVSSRQLGGLALGLAGVATVVSHGSLPALLALSFNRGDALVFGAALAWSVYSTIPRRFVRGLAPLQISAATIAGGGLLMSGVAQFATADFYMIPPATVIAAIGVMSVFGSALAYIWWNDGVARIGAARAAMFMNLVPIFAGLIGVALGQPLSGAQLAGTVLVIGGVLLSSNRAAPKPVPLAACPAR</sequence>
<feature type="domain" description="EamA" evidence="7">
    <location>
        <begin position="152"/>
        <end position="286"/>
    </location>
</feature>
<keyword evidence="3 6" id="KW-0812">Transmembrane</keyword>
<evidence type="ECO:0000313" key="8">
    <source>
        <dbReference type="EMBL" id="GHD62113.1"/>
    </source>
</evidence>
<proteinExistence type="predicted"/>
<keyword evidence="2" id="KW-1003">Cell membrane</keyword>
<evidence type="ECO:0000313" key="9">
    <source>
        <dbReference type="Proteomes" id="UP000604737"/>
    </source>
</evidence>
<dbReference type="Proteomes" id="UP000604737">
    <property type="component" value="Unassembled WGS sequence"/>
</dbReference>
<dbReference type="SUPFAM" id="SSF103481">
    <property type="entry name" value="Multidrug resistance efflux transporter EmrE"/>
    <property type="match status" value="2"/>
</dbReference>
<evidence type="ECO:0000259" key="7">
    <source>
        <dbReference type="Pfam" id="PF00892"/>
    </source>
</evidence>
<feature type="transmembrane region" description="Helical" evidence="6">
    <location>
        <begin position="155"/>
        <end position="171"/>
    </location>
</feature>
<evidence type="ECO:0000256" key="6">
    <source>
        <dbReference type="SAM" id="Phobius"/>
    </source>
</evidence>
<feature type="transmembrane region" description="Helical" evidence="6">
    <location>
        <begin position="183"/>
        <end position="202"/>
    </location>
</feature>
<evidence type="ECO:0000256" key="3">
    <source>
        <dbReference type="ARBA" id="ARBA00022692"/>
    </source>
</evidence>
<comment type="caution">
    <text evidence="8">The sequence shown here is derived from an EMBL/GenBank/DDBJ whole genome shotgun (WGS) entry which is preliminary data.</text>
</comment>
<feature type="domain" description="EamA" evidence="7">
    <location>
        <begin position="5"/>
        <end position="137"/>
    </location>
</feature>
<dbReference type="Pfam" id="PF00892">
    <property type="entry name" value="EamA"/>
    <property type="match status" value="2"/>
</dbReference>
<feature type="transmembrane region" description="Helical" evidence="6">
    <location>
        <begin position="125"/>
        <end position="149"/>
    </location>
</feature>
<dbReference type="PANTHER" id="PTHR32322:SF18">
    <property type="entry name" value="S-ADENOSYLMETHIONINE_S-ADENOSYLHOMOCYSTEINE TRANSPORTER"/>
    <property type="match status" value="1"/>
</dbReference>
<dbReference type="InterPro" id="IPR037185">
    <property type="entry name" value="EmrE-like"/>
</dbReference>
<feature type="transmembrane region" description="Helical" evidence="6">
    <location>
        <begin position="269"/>
        <end position="286"/>
    </location>
</feature>
<comment type="subcellular location">
    <subcellularLocation>
        <location evidence="1">Cell membrane</location>
        <topology evidence="1">Multi-pass membrane protein</topology>
    </subcellularLocation>
</comment>
<dbReference type="RefSeq" id="WP_189459931.1">
    <property type="nucleotide sequence ID" value="NZ_BMYO01000004.1"/>
</dbReference>
<gene>
    <name evidence="8" type="primary">yyaM</name>
    <name evidence="8" type="ORF">GCM10007350_17570</name>
</gene>
<evidence type="ECO:0000256" key="5">
    <source>
        <dbReference type="ARBA" id="ARBA00023136"/>
    </source>
</evidence>
<evidence type="ECO:0000256" key="1">
    <source>
        <dbReference type="ARBA" id="ARBA00004651"/>
    </source>
</evidence>
<dbReference type="InterPro" id="IPR050638">
    <property type="entry name" value="AA-Vitamin_Transporters"/>
</dbReference>
<dbReference type="EMBL" id="BMYO01000004">
    <property type="protein sequence ID" value="GHD62113.1"/>
    <property type="molecule type" value="Genomic_DNA"/>
</dbReference>
<protein>
    <submittedName>
        <fullName evidence="8">Transporter YyaM</fullName>
    </submittedName>
</protein>
<name>A0ABQ3H290_9NEIS</name>
<evidence type="ECO:0000256" key="2">
    <source>
        <dbReference type="ARBA" id="ARBA00022475"/>
    </source>
</evidence>
<feature type="transmembrane region" description="Helical" evidence="6">
    <location>
        <begin position="93"/>
        <end position="113"/>
    </location>
</feature>
<feature type="transmembrane region" description="Helical" evidence="6">
    <location>
        <begin position="37"/>
        <end position="53"/>
    </location>
</feature>
<feature type="transmembrane region" description="Helical" evidence="6">
    <location>
        <begin position="208"/>
        <end position="233"/>
    </location>
</feature>
<dbReference type="InterPro" id="IPR000620">
    <property type="entry name" value="EamA_dom"/>
</dbReference>
<evidence type="ECO:0000256" key="4">
    <source>
        <dbReference type="ARBA" id="ARBA00022989"/>
    </source>
</evidence>
<keyword evidence="4 6" id="KW-1133">Transmembrane helix</keyword>
<feature type="transmembrane region" description="Helical" evidence="6">
    <location>
        <begin position="245"/>
        <end position="263"/>
    </location>
</feature>
<feature type="transmembrane region" description="Helical" evidence="6">
    <location>
        <begin position="65"/>
        <end position="87"/>
    </location>
</feature>
<keyword evidence="9" id="KW-1185">Reference proteome</keyword>
<keyword evidence="5 6" id="KW-0472">Membrane</keyword>
<accession>A0ABQ3H290</accession>
<dbReference type="PANTHER" id="PTHR32322">
    <property type="entry name" value="INNER MEMBRANE TRANSPORTER"/>
    <property type="match status" value="1"/>
</dbReference>
<organism evidence="8 9">
    <name type="scientific">Jeongeupia chitinilytica</name>
    <dbReference type="NCBI Taxonomy" id="1041641"/>
    <lineage>
        <taxon>Bacteria</taxon>
        <taxon>Pseudomonadati</taxon>
        <taxon>Pseudomonadota</taxon>
        <taxon>Betaproteobacteria</taxon>
        <taxon>Neisseriales</taxon>
        <taxon>Chitinibacteraceae</taxon>
        <taxon>Jeongeupia</taxon>
    </lineage>
</organism>
<reference evidence="9" key="1">
    <citation type="journal article" date="2019" name="Int. J. Syst. Evol. Microbiol.">
        <title>The Global Catalogue of Microorganisms (GCM) 10K type strain sequencing project: providing services to taxonomists for standard genome sequencing and annotation.</title>
        <authorList>
            <consortium name="The Broad Institute Genomics Platform"/>
            <consortium name="The Broad Institute Genome Sequencing Center for Infectious Disease"/>
            <person name="Wu L."/>
            <person name="Ma J."/>
        </authorList>
    </citation>
    <scope>NUCLEOTIDE SEQUENCE [LARGE SCALE GENOMIC DNA]</scope>
    <source>
        <strain evidence="9">KCTC 23701</strain>
    </source>
</reference>